<accession>A0A7S1A6A2</accession>
<feature type="compositionally biased region" description="Polar residues" evidence="1">
    <location>
        <begin position="266"/>
        <end position="282"/>
    </location>
</feature>
<gene>
    <name evidence="2" type="ORF">NSCI0253_LOCUS18341</name>
</gene>
<proteinExistence type="predicted"/>
<organism evidence="2">
    <name type="scientific">Noctiluca scintillans</name>
    <name type="common">Sea sparkle</name>
    <name type="synonym">Red tide dinoflagellate</name>
    <dbReference type="NCBI Taxonomy" id="2966"/>
    <lineage>
        <taxon>Eukaryota</taxon>
        <taxon>Sar</taxon>
        <taxon>Alveolata</taxon>
        <taxon>Dinophyceae</taxon>
        <taxon>Noctilucales</taxon>
        <taxon>Noctilucaceae</taxon>
        <taxon>Noctiluca</taxon>
    </lineage>
</organism>
<protein>
    <submittedName>
        <fullName evidence="2">Uncharacterized protein</fullName>
    </submittedName>
</protein>
<evidence type="ECO:0000256" key="1">
    <source>
        <dbReference type="SAM" id="MobiDB-lite"/>
    </source>
</evidence>
<feature type="region of interest" description="Disordered" evidence="1">
    <location>
        <begin position="183"/>
        <end position="328"/>
    </location>
</feature>
<dbReference type="EMBL" id="HBFQ01025914">
    <property type="protein sequence ID" value="CAD8843991.1"/>
    <property type="molecule type" value="Transcribed_RNA"/>
</dbReference>
<name>A0A7S1A6A2_NOCSC</name>
<dbReference type="AlphaFoldDB" id="A0A7S1A6A2"/>
<feature type="compositionally biased region" description="Pro residues" evidence="1">
    <location>
        <begin position="246"/>
        <end position="259"/>
    </location>
</feature>
<reference evidence="2" key="1">
    <citation type="submission" date="2021-01" db="EMBL/GenBank/DDBJ databases">
        <authorList>
            <person name="Corre E."/>
            <person name="Pelletier E."/>
            <person name="Niang G."/>
            <person name="Scheremetjew M."/>
            <person name="Finn R."/>
            <person name="Kale V."/>
            <person name="Holt S."/>
            <person name="Cochrane G."/>
            <person name="Meng A."/>
            <person name="Brown T."/>
            <person name="Cohen L."/>
        </authorList>
    </citation>
    <scope>NUCLEOTIDE SEQUENCE</scope>
</reference>
<feature type="compositionally biased region" description="Low complexity" evidence="1">
    <location>
        <begin position="298"/>
        <end position="312"/>
    </location>
</feature>
<evidence type="ECO:0000313" key="2">
    <source>
        <dbReference type="EMBL" id="CAD8843991.1"/>
    </source>
</evidence>
<sequence>MGTSDDEVVGAEVFRKLLQVYPLARIEDYYKCGSWHMEVLETDMELIVAHRQEAGAPEPPPLEDVPMPVLPGATVAKRAQRNPVPPLSLKSGGGGTGATRDVRPFLAWKPSPSSNVMAAVGEVRQVAAFVSKWNLDSVRTKSLLSRLSAGKRRLIMETFEPSASNLTATSALERFIVQCEREPVSKPTGSVANLGAKRTREDVSAGEANKRPRNGTIRASSPRRSPANAPQQPSIPPPSHLSHIPPRTPKPPSTPPPSTSPGITRKVSTPSSSKVSLHSNGDATEERTPRRPVPLTVPPKKVVSSEPPSLKKTSGAGKPGDLIKNLLG</sequence>